<feature type="transmembrane region" description="Helical" evidence="1">
    <location>
        <begin position="167"/>
        <end position="185"/>
    </location>
</feature>
<dbReference type="AlphaFoldDB" id="A0A1G6SJM4"/>
<sequence length="233" mass="24607">MAGPCRGDADWHHGRVNSYWTQWSAYLPVLVAAALVLIGPLWQLTRHAVTLAHEAGHAIAAVGTGRRLTGIRLHSDTSGLTLSRGKPRGPGMVLTAAAGYLAPSLLGLAGAALIAGGQLTLLLWGSVGLVVAMVPFIRNFFGLLVLIAAGGAFGTVAYYGSPTLQLSFGYVVIWLLLIGNLRTIVEAAQNRSGRSDLDQLRTLTHLPRLVWTVLLVAVSVGTGVLAWRAQYIG</sequence>
<dbReference type="Pfam" id="PF13398">
    <property type="entry name" value="Peptidase_M50B"/>
    <property type="match status" value="1"/>
</dbReference>
<gene>
    <name evidence="2" type="ORF">SAMN05444580_103168</name>
</gene>
<feature type="transmembrane region" description="Helical" evidence="1">
    <location>
        <begin position="206"/>
        <end position="227"/>
    </location>
</feature>
<keyword evidence="1" id="KW-1133">Transmembrane helix</keyword>
<feature type="transmembrane region" description="Helical" evidence="1">
    <location>
        <begin position="121"/>
        <end position="137"/>
    </location>
</feature>
<dbReference type="Proteomes" id="UP000199417">
    <property type="component" value="Unassembled WGS sequence"/>
</dbReference>
<keyword evidence="1" id="KW-0812">Transmembrane</keyword>
<dbReference type="InterPro" id="IPR049500">
    <property type="entry name" value="Peptidase_M50B-like"/>
</dbReference>
<feature type="transmembrane region" description="Helical" evidence="1">
    <location>
        <begin position="92"/>
        <end position="115"/>
    </location>
</feature>
<reference evidence="2 3" key="1">
    <citation type="submission" date="2016-10" db="EMBL/GenBank/DDBJ databases">
        <authorList>
            <person name="de Groot N.N."/>
        </authorList>
    </citation>
    <scope>NUCLEOTIDE SEQUENCE [LARGE SCALE GENOMIC DNA]</scope>
    <source>
        <strain evidence="2 3">JCM 11308</strain>
    </source>
</reference>
<evidence type="ECO:0000313" key="3">
    <source>
        <dbReference type="Proteomes" id="UP000199417"/>
    </source>
</evidence>
<name>A0A1G6SJM4_9NOCA</name>
<evidence type="ECO:0000256" key="1">
    <source>
        <dbReference type="SAM" id="Phobius"/>
    </source>
</evidence>
<dbReference type="EMBL" id="FNAB01000003">
    <property type="protein sequence ID" value="SDD17130.1"/>
    <property type="molecule type" value="Genomic_DNA"/>
</dbReference>
<organism evidence="2 3">
    <name type="scientific">Rhodococcus tukisamuensis</name>
    <dbReference type="NCBI Taxonomy" id="168276"/>
    <lineage>
        <taxon>Bacteria</taxon>
        <taxon>Bacillati</taxon>
        <taxon>Actinomycetota</taxon>
        <taxon>Actinomycetes</taxon>
        <taxon>Mycobacteriales</taxon>
        <taxon>Nocardiaceae</taxon>
        <taxon>Rhodococcus</taxon>
    </lineage>
</organism>
<evidence type="ECO:0000313" key="2">
    <source>
        <dbReference type="EMBL" id="SDD17130.1"/>
    </source>
</evidence>
<feature type="transmembrane region" description="Helical" evidence="1">
    <location>
        <begin position="23"/>
        <end position="42"/>
    </location>
</feature>
<dbReference type="STRING" id="168276.SAMN05444580_103168"/>
<accession>A0A1G6SJM4</accession>
<keyword evidence="1" id="KW-0472">Membrane</keyword>
<proteinExistence type="predicted"/>
<protein>
    <submittedName>
        <fullName evidence="2">Peptidase M50B-like</fullName>
    </submittedName>
</protein>
<feature type="transmembrane region" description="Helical" evidence="1">
    <location>
        <begin position="144"/>
        <end position="161"/>
    </location>
</feature>
<keyword evidence="3" id="KW-1185">Reference proteome</keyword>